<dbReference type="RefSeq" id="WP_350262705.1">
    <property type="nucleotide sequence ID" value="NZ_CP158294.1"/>
</dbReference>
<feature type="chain" id="PRO_5043706089" evidence="1">
    <location>
        <begin position="21"/>
        <end position="272"/>
    </location>
</feature>
<dbReference type="Pfam" id="PF18312">
    <property type="entry name" value="ScsC_N"/>
    <property type="match status" value="1"/>
</dbReference>
<feature type="signal peptide" evidence="1">
    <location>
        <begin position="1"/>
        <end position="20"/>
    </location>
</feature>
<dbReference type="AlphaFoldDB" id="A0AAU7U3T9"/>
<proteinExistence type="predicted"/>
<evidence type="ECO:0000256" key="1">
    <source>
        <dbReference type="SAM" id="SignalP"/>
    </source>
</evidence>
<geneLocation type="plasmid" evidence="3">
    <name>plasmindB</name>
</geneLocation>
<dbReference type="InterPro" id="IPR036249">
    <property type="entry name" value="Thioredoxin-like_sf"/>
</dbReference>
<evidence type="ECO:0000259" key="2">
    <source>
        <dbReference type="PROSITE" id="PS51352"/>
    </source>
</evidence>
<dbReference type="InterPro" id="IPR001853">
    <property type="entry name" value="DSBA-like_thioredoxin_dom"/>
</dbReference>
<organism evidence="3">
    <name type="scientific">Pantoea sp. BJ2</name>
    <dbReference type="NCBI Taxonomy" id="3141322"/>
    <lineage>
        <taxon>Bacteria</taxon>
        <taxon>Pseudomonadati</taxon>
        <taxon>Pseudomonadota</taxon>
        <taxon>Gammaproteobacteria</taxon>
        <taxon>Enterobacterales</taxon>
        <taxon>Erwiniaceae</taxon>
        <taxon>Pantoea</taxon>
    </lineage>
</organism>
<name>A0AAU7U3T9_9GAMM</name>
<dbReference type="Gene3D" id="3.40.30.10">
    <property type="entry name" value="Glutaredoxin"/>
    <property type="match status" value="1"/>
</dbReference>
<sequence length="272" mass="28639">MKTLFLTAALTLSLTGYATADTTAAKTAGAAGAFSDSQKQQIGEVAADYLRAHPEILIEMSQKLQAQAQNKQMASAATAALEDQDALLNDPTSPVLHPKGDVAVIQFFDYQCIYCAKVAPTVEQFISRNPDVRFIYKEWPIFGSRWPASVQAAKVGLSIYKAGGAEAYHRYHAALYATGHNEGKLLDADIRDAAVKAGITSSPKADVEAMGAPLEANNALAKRLGIQGTPAFFVMPVTGATAENVSVIPGATDLQALQAAVEKARGGVKKGG</sequence>
<dbReference type="InterPro" id="IPR041205">
    <property type="entry name" value="ScsC_N"/>
</dbReference>
<accession>A0AAU7U3T9</accession>
<dbReference type="CDD" id="cd03023">
    <property type="entry name" value="DsbA_Com1_like"/>
    <property type="match status" value="1"/>
</dbReference>
<dbReference type="EMBL" id="CP158294">
    <property type="protein sequence ID" value="XBV47660.1"/>
    <property type="molecule type" value="Genomic_DNA"/>
</dbReference>
<keyword evidence="1" id="KW-0732">Signal</keyword>
<protein>
    <submittedName>
        <fullName evidence="3">DsbA family protein</fullName>
    </submittedName>
</protein>
<dbReference type="Pfam" id="PF01323">
    <property type="entry name" value="DSBA"/>
    <property type="match status" value="1"/>
</dbReference>
<keyword evidence="3" id="KW-0614">Plasmid</keyword>
<reference evidence="3" key="1">
    <citation type="submission" date="2024-06" db="EMBL/GenBank/DDBJ databases">
        <title>Multiomics insights into the TNT degradation mechanism by Pantoea sp. BJ2 isolated from an ammunition destruction site.</title>
        <authorList>
            <person name="Luo J."/>
        </authorList>
    </citation>
    <scope>NUCLEOTIDE SEQUENCE</scope>
    <source>
        <strain evidence="3">BJ2</strain>
        <plasmid evidence="3">plasmindB</plasmid>
    </source>
</reference>
<feature type="domain" description="Thioredoxin" evidence="2">
    <location>
        <begin position="68"/>
        <end position="222"/>
    </location>
</feature>
<dbReference type="InterPro" id="IPR013766">
    <property type="entry name" value="Thioredoxin_domain"/>
</dbReference>
<gene>
    <name evidence="3" type="ORF">AAF463_23775</name>
</gene>
<dbReference type="SUPFAM" id="SSF52833">
    <property type="entry name" value="Thioredoxin-like"/>
    <property type="match status" value="1"/>
</dbReference>
<dbReference type="GO" id="GO:0016491">
    <property type="term" value="F:oxidoreductase activity"/>
    <property type="evidence" value="ECO:0007669"/>
    <property type="project" value="InterPro"/>
</dbReference>
<evidence type="ECO:0000313" key="3">
    <source>
        <dbReference type="EMBL" id="XBV47660.1"/>
    </source>
</evidence>
<dbReference type="PROSITE" id="PS51352">
    <property type="entry name" value="THIOREDOXIN_2"/>
    <property type="match status" value="1"/>
</dbReference>